<organism evidence="1 2">
    <name type="scientific">Populus alba</name>
    <name type="common">White poplar</name>
    <dbReference type="NCBI Taxonomy" id="43335"/>
    <lineage>
        <taxon>Eukaryota</taxon>
        <taxon>Viridiplantae</taxon>
        <taxon>Streptophyta</taxon>
        <taxon>Embryophyta</taxon>
        <taxon>Tracheophyta</taxon>
        <taxon>Spermatophyta</taxon>
        <taxon>Magnoliopsida</taxon>
        <taxon>eudicotyledons</taxon>
        <taxon>Gunneridae</taxon>
        <taxon>Pentapetalae</taxon>
        <taxon>rosids</taxon>
        <taxon>fabids</taxon>
        <taxon>Malpighiales</taxon>
        <taxon>Salicaceae</taxon>
        <taxon>Saliceae</taxon>
        <taxon>Populus</taxon>
    </lineage>
</organism>
<keyword evidence="2" id="KW-1185">Reference proteome</keyword>
<protein>
    <submittedName>
        <fullName evidence="1">Uncharacterized protein</fullName>
    </submittedName>
</protein>
<sequence>MGRVRLLEMRRVRDLIAYITVDLLYCALETRYHKLGDQVNRFRHIEHRPHRPIEPRTGPPCNNHYKCSGKLGEELSGSYLSSLSNAGASSGIPHAAKCPQQGDPTTTLVHYTYLSNDPTVHDHQCG</sequence>
<proteinExistence type="predicted"/>
<comment type="caution">
    <text evidence="1">The sequence shown here is derived from an EMBL/GenBank/DDBJ whole genome shotgun (WGS) entry which is preliminary data.</text>
</comment>
<name>A0ACC4CY30_POPAL</name>
<evidence type="ECO:0000313" key="2">
    <source>
        <dbReference type="Proteomes" id="UP000309997"/>
    </source>
</evidence>
<evidence type="ECO:0000313" key="1">
    <source>
        <dbReference type="EMBL" id="KAL3609949.1"/>
    </source>
</evidence>
<dbReference type="Proteomes" id="UP000309997">
    <property type="component" value="Unassembled WGS sequence"/>
</dbReference>
<dbReference type="EMBL" id="RCHU02000001">
    <property type="protein sequence ID" value="KAL3609949.1"/>
    <property type="molecule type" value="Genomic_DNA"/>
</dbReference>
<gene>
    <name evidence="1" type="ORF">D5086_000969</name>
</gene>
<accession>A0ACC4CY30</accession>
<reference evidence="1 2" key="1">
    <citation type="journal article" date="2024" name="Plant Biotechnol. J.">
        <title>Genome and CRISPR/Cas9 system of a widespread forest tree (Populus alba) in the world.</title>
        <authorList>
            <person name="Liu Y.J."/>
            <person name="Jiang P.F."/>
            <person name="Han X.M."/>
            <person name="Li X.Y."/>
            <person name="Wang H.M."/>
            <person name="Wang Y.J."/>
            <person name="Wang X.X."/>
            <person name="Zeng Q.Y."/>
        </authorList>
    </citation>
    <scope>NUCLEOTIDE SEQUENCE [LARGE SCALE GENOMIC DNA]</scope>
    <source>
        <strain evidence="2">cv. PAL-ZL1</strain>
    </source>
</reference>